<dbReference type="PANTHER" id="PTHR34823">
    <property type="entry name" value="GLCNAC-BINDING PROTEIN A"/>
    <property type="match status" value="1"/>
</dbReference>
<evidence type="ECO:0000256" key="2">
    <source>
        <dbReference type="ARBA" id="ARBA00022525"/>
    </source>
</evidence>
<dbReference type="Proteomes" id="UP000324326">
    <property type="component" value="Unassembled WGS sequence"/>
</dbReference>
<evidence type="ECO:0000259" key="5">
    <source>
        <dbReference type="Pfam" id="PF03067"/>
    </source>
</evidence>
<dbReference type="Gene3D" id="2.70.50.50">
    <property type="entry name" value="chitin-binding protein cbp21"/>
    <property type="match status" value="1"/>
</dbReference>
<dbReference type="Pfam" id="PF03067">
    <property type="entry name" value="LPMO_10"/>
    <property type="match status" value="1"/>
</dbReference>
<comment type="subcellular location">
    <subcellularLocation>
        <location evidence="1">Secreted</location>
    </subcellularLocation>
</comment>
<gene>
    <name evidence="6" type="ORF">DX927_17300</name>
</gene>
<evidence type="ECO:0000256" key="3">
    <source>
        <dbReference type="ARBA" id="ARBA00022729"/>
    </source>
</evidence>
<dbReference type="InterPro" id="IPR051024">
    <property type="entry name" value="GlcNAc_Chitin_IntDeg"/>
</dbReference>
<evidence type="ECO:0000256" key="1">
    <source>
        <dbReference type="ARBA" id="ARBA00004613"/>
    </source>
</evidence>
<dbReference type="AlphaFoldDB" id="A0A5M8RRX3"/>
<dbReference type="CDD" id="cd21177">
    <property type="entry name" value="LPMO_AA10"/>
    <property type="match status" value="1"/>
</dbReference>
<dbReference type="STRING" id="1925020.BTA30_10670"/>
<reference evidence="6 7" key="1">
    <citation type="submission" date="2018-08" db="EMBL/GenBank/DDBJ databases">
        <title>Bacillus phenotypic plasticity.</title>
        <authorList>
            <person name="Hurtado E."/>
        </authorList>
    </citation>
    <scope>NUCLEOTIDE SEQUENCE [LARGE SCALE GENOMIC DNA]</scope>
    <source>
        <strain evidence="6 7">427</strain>
    </source>
</reference>
<keyword evidence="2" id="KW-0964">Secreted</keyword>
<dbReference type="InterPro" id="IPR014756">
    <property type="entry name" value="Ig_E-set"/>
</dbReference>
<name>A0A5M8RRX3_9BACI</name>
<dbReference type="GO" id="GO:0005576">
    <property type="term" value="C:extracellular region"/>
    <property type="evidence" value="ECO:0007669"/>
    <property type="project" value="UniProtKB-SubCell"/>
</dbReference>
<dbReference type="PANTHER" id="PTHR34823:SF1">
    <property type="entry name" value="CHITIN-BINDING TYPE-4 DOMAIN-CONTAINING PROTEIN"/>
    <property type="match status" value="1"/>
</dbReference>
<feature type="domain" description="Chitin-binding type-4" evidence="5">
    <location>
        <begin position="36"/>
        <end position="202"/>
    </location>
</feature>
<sequence>MQRKFSFHFQKTLSAAVILAAGLLGSSIIPQQAYAHGFVEKPGSRAALCSEAYGLLNLNCGSVMYEPQSLEAKKGFPQEGPADGQIASAGGLFGGILDQQTGDRWFKHIMTGGEHTFTWKYTAPHKTSQWHYYITKKGWDPNQPLERADFEPIGTIEHDGSPASNHLSHQIYVPEDRQGYHVILAVWDVADTENAFYNVIDVDLENK</sequence>
<dbReference type="InterPro" id="IPR004302">
    <property type="entry name" value="Cellulose/chitin-bd_N"/>
</dbReference>
<protein>
    <submittedName>
        <fullName evidence="6">Chitin-binding protein</fullName>
    </submittedName>
</protein>
<evidence type="ECO:0000313" key="7">
    <source>
        <dbReference type="Proteomes" id="UP000324326"/>
    </source>
</evidence>
<evidence type="ECO:0000313" key="6">
    <source>
        <dbReference type="EMBL" id="KAA6449746.1"/>
    </source>
</evidence>
<keyword evidence="3 4" id="KW-0732">Signal</keyword>
<organism evidence="6 7">
    <name type="scientific">Bacillus swezeyi</name>
    <dbReference type="NCBI Taxonomy" id="1925020"/>
    <lineage>
        <taxon>Bacteria</taxon>
        <taxon>Bacillati</taxon>
        <taxon>Bacillota</taxon>
        <taxon>Bacilli</taxon>
        <taxon>Bacillales</taxon>
        <taxon>Bacillaceae</taxon>
        <taxon>Bacillus</taxon>
    </lineage>
</organism>
<dbReference type="SUPFAM" id="SSF81296">
    <property type="entry name" value="E set domains"/>
    <property type="match status" value="1"/>
</dbReference>
<comment type="caution">
    <text evidence="6">The sequence shown here is derived from an EMBL/GenBank/DDBJ whole genome shotgun (WGS) entry which is preliminary data.</text>
</comment>
<feature type="chain" id="PRO_5024270007" evidence="4">
    <location>
        <begin position="36"/>
        <end position="207"/>
    </location>
</feature>
<dbReference type="FunFam" id="2.70.50.50:FF:000001">
    <property type="entry name" value="Chitin-binding protein"/>
    <property type="match status" value="1"/>
</dbReference>
<proteinExistence type="predicted"/>
<accession>A0A5M8RRX3</accession>
<evidence type="ECO:0000256" key="4">
    <source>
        <dbReference type="SAM" id="SignalP"/>
    </source>
</evidence>
<feature type="signal peptide" evidence="4">
    <location>
        <begin position="1"/>
        <end position="35"/>
    </location>
</feature>
<dbReference type="EMBL" id="QSND01000003">
    <property type="protein sequence ID" value="KAA6449746.1"/>
    <property type="molecule type" value="Genomic_DNA"/>
</dbReference>